<evidence type="ECO:0000313" key="3">
    <source>
        <dbReference type="Proteomes" id="UP001642409"/>
    </source>
</evidence>
<reference evidence="2 3" key="2">
    <citation type="submission" date="2024-07" db="EMBL/GenBank/DDBJ databases">
        <authorList>
            <person name="Akdeniz Z."/>
        </authorList>
    </citation>
    <scope>NUCLEOTIDE SEQUENCE [LARGE SCALE GENOMIC DNA]</scope>
</reference>
<dbReference type="EMBL" id="CATOUU010000785">
    <property type="protein sequence ID" value="CAI9948098.1"/>
    <property type="molecule type" value="Genomic_DNA"/>
</dbReference>
<dbReference type="AlphaFoldDB" id="A0AA86PZ96"/>
<protein>
    <submittedName>
        <fullName evidence="2">Hypothetical_protein</fullName>
    </submittedName>
</protein>
<reference evidence="1" key="1">
    <citation type="submission" date="2023-06" db="EMBL/GenBank/DDBJ databases">
        <authorList>
            <person name="Kurt Z."/>
        </authorList>
    </citation>
    <scope>NUCLEOTIDE SEQUENCE</scope>
</reference>
<organism evidence="1">
    <name type="scientific">Hexamita inflata</name>
    <dbReference type="NCBI Taxonomy" id="28002"/>
    <lineage>
        <taxon>Eukaryota</taxon>
        <taxon>Metamonada</taxon>
        <taxon>Diplomonadida</taxon>
        <taxon>Hexamitidae</taxon>
        <taxon>Hexamitinae</taxon>
        <taxon>Hexamita</taxon>
    </lineage>
</organism>
<proteinExistence type="predicted"/>
<accession>A0AA86PZ96</accession>
<sequence>MLTMQIIIQQRFTGPNFSLELYTLLNSFQLRFVAPILASAALGECCFSIIKNLFCSCARLNWGTCLGPPSSSSRSQAWLNTGRGPLPAVTCGRFVFGFIIEMVNICSSTRDNFGKLYYNRNLCMCLVQNLVSLYISATSYSTSNNTQFKLLILDRIVQPIQNPQRKVFYVQIQSQFLNSSELGINPLNSPKRSLWKPQMSTLPVNAHYQHCIADLTGIKYS</sequence>
<comment type="caution">
    <text evidence="1">The sequence shown here is derived from an EMBL/GenBank/DDBJ whole genome shotgun (WGS) entry which is preliminary data.</text>
</comment>
<evidence type="ECO:0000313" key="2">
    <source>
        <dbReference type="EMBL" id="CAL6059889.1"/>
    </source>
</evidence>
<keyword evidence="3" id="KW-1185">Reference proteome</keyword>
<evidence type="ECO:0000313" key="1">
    <source>
        <dbReference type="EMBL" id="CAI9948098.1"/>
    </source>
</evidence>
<dbReference type="Proteomes" id="UP001642409">
    <property type="component" value="Unassembled WGS sequence"/>
</dbReference>
<dbReference type="EMBL" id="CAXDID020000227">
    <property type="protein sequence ID" value="CAL6059889.1"/>
    <property type="molecule type" value="Genomic_DNA"/>
</dbReference>
<gene>
    <name evidence="1" type="ORF">HINF_LOCUS35743</name>
    <name evidence="2" type="ORF">HINF_LOCUS48963</name>
</gene>
<name>A0AA86PZ96_9EUKA</name>